<evidence type="ECO:0000313" key="3">
    <source>
        <dbReference type="Proteomes" id="UP000014500"/>
    </source>
</evidence>
<dbReference type="Proteomes" id="UP000014500">
    <property type="component" value="Unassembled WGS sequence"/>
</dbReference>
<dbReference type="GO" id="GO:0005737">
    <property type="term" value="C:cytoplasm"/>
    <property type="evidence" value="ECO:0007669"/>
    <property type="project" value="TreeGrafter"/>
</dbReference>
<reference evidence="3" key="1">
    <citation type="submission" date="2011-05" db="EMBL/GenBank/DDBJ databases">
        <authorList>
            <person name="Richards S.R."/>
            <person name="Qu J."/>
            <person name="Jiang H."/>
            <person name="Jhangiani S.N."/>
            <person name="Agravi P."/>
            <person name="Goodspeed R."/>
            <person name="Gross S."/>
            <person name="Mandapat C."/>
            <person name="Jackson L."/>
            <person name="Mathew T."/>
            <person name="Pu L."/>
            <person name="Thornton R."/>
            <person name="Saada N."/>
            <person name="Wilczek-Boney K.B."/>
            <person name="Lee S."/>
            <person name="Kovar C."/>
            <person name="Wu Y."/>
            <person name="Scherer S.E."/>
            <person name="Worley K.C."/>
            <person name="Muzny D.M."/>
            <person name="Gibbs R."/>
        </authorList>
    </citation>
    <scope>NUCLEOTIDE SEQUENCE</scope>
    <source>
        <strain evidence="3">Brora</strain>
    </source>
</reference>
<dbReference type="EMBL" id="JH431796">
    <property type="status" value="NOT_ANNOTATED_CDS"/>
    <property type="molecule type" value="Genomic_DNA"/>
</dbReference>
<reference evidence="2" key="2">
    <citation type="submission" date="2015-02" db="UniProtKB">
        <authorList>
            <consortium name="EnsemblMetazoa"/>
        </authorList>
    </citation>
    <scope>IDENTIFICATION</scope>
</reference>
<feature type="region of interest" description="Disordered" evidence="1">
    <location>
        <begin position="265"/>
        <end position="290"/>
    </location>
</feature>
<dbReference type="AlphaFoldDB" id="T1J289"/>
<feature type="compositionally biased region" description="Basic and acidic residues" evidence="1">
    <location>
        <begin position="430"/>
        <end position="439"/>
    </location>
</feature>
<sequence>MANNQQQINSSIRINKAAIRAARKLERPKPMKLANENNLKPEPIDHGDELLQKIEYVVKHVNNSNFDNNLAAAIRDMHLHLKSNGIQLETKFKDQLDRYFIVFRNASRDNRLDKLSKLRLLEIIELRASGWRYNENVINYYKIKYQECDGLSEVNNTINYSSSPSTPSTITPINIPSVLLPLNANVPQVQLSSCLTPGEVIKCSGKFAKPTKIPGKNYFKDEIIIRNSDSGKVSQGAKDRLVQITGPGEESINQAKSYIAETIRRNASPVRERPDKERFGSDSSLTSSNDDDVVGHSIVPFRGSIGRKGQQLSHSLSMNDASIGEYQYTVTVGRDTLKISGCQLDLTAKLVLEEYFVSDIEKSIKARKFGIQYSEERKVSERIFFADESNFGSAGDDFVSMQHSPSSPDMRSQMECNGFQSSFLVSSGSEEKENEKCDENSGDSSSPNTPKPIISRRVTVIRDPLFPTSPKEAFEEVENSADMQVLYAKSRRAHFAKQNESLELKSSSIENTEDVDHNKSKIAYSREFLLDCARSPYCRVTPKDMPHIVREVPYLLKKSPDIFDPIAYQIQDFTTHHVNPVLRSSSTVMPEFDEDDLV</sequence>
<dbReference type="Gene3D" id="1.25.40.180">
    <property type="match status" value="1"/>
</dbReference>
<evidence type="ECO:0008006" key="4">
    <source>
        <dbReference type="Google" id="ProtNLM"/>
    </source>
</evidence>
<dbReference type="HOGENOM" id="CLU_029657_0_0_1"/>
<dbReference type="PhylomeDB" id="T1J289"/>
<dbReference type="GO" id="GO:0003743">
    <property type="term" value="F:translation initiation factor activity"/>
    <property type="evidence" value="ECO:0007669"/>
    <property type="project" value="TreeGrafter"/>
</dbReference>
<protein>
    <recommendedName>
        <fullName evidence="4">K Homology domain-containing protein</fullName>
    </recommendedName>
</protein>
<organism evidence="2 3">
    <name type="scientific">Strigamia maritima</name>
    <name type="common">European centipede</name>
    <name type="synonym">Geophilus maritimus</name>
    <dbReference type="NCBI Taxonomy" id="126957"/>
    <lineage>
        <taxon>Eukaryota</taxon>
        <taxon>Metazoa</taxon>
        <taxon>Ecdysozoa</taxon>
        <taxon>Arthropoda</taxon>
        <taxon>Myriapoda</taxon>
        <taxon>Chilopoda</taxon>
        <taxon>Pleurostigmophora</taxon>
        <taxon>Geophilomorpha</taxon>
        <taxon>Linotaeniidae</taxon>
        <taxon>Strigamia</taxon>
    </lineage>
</organism>
<dbReference type="EnsemblMetazoa" id="SMAR007669-RA">
    <property type="protein sequence ID" value="SMAR007669-PA"/>
    <property type="gene ID" value="SMAR007669"/>
</dbReference>
<evidence type="ECO:0000313" key="2">
    <source>
        <dbReference type="EnsemblMetazoa" id="SMAR007669-PA"/>
    </source>
</evidence>
<dbReference type="GO" id="GO:1901190">
    <property type="term" value="P:regulation of formation of translation initiation ternary complex"/>
    <property type="evidence" value="ECO:0007669"/>
    <property type="project" value="TreeGrafter"/>
</dbReference>
<dbReference type="STRING" id="126957.T1J289"/>
<dbReference type="GO" id="GO:0008190">
    <property type="term" value="F:eukaryotic initiation factor 4E binding"/>
    <property type="evidence" value="ECO:0007669"/>
    <property type="project" value="InterPro"/>
</dbReference>
<dbReference type="PANTHER" id="PTHR20849">
    <property type="entry name" value="EUKARYOTIC TRANSLATION INITIATION FACTOR 4E-BINDING PROTEIN MEXTLI"/>
    <property type="match status" value="1"/>
</dbReference>
<feature type="region of interest" description="Disordered" evidence="1">
    <location>
        <begin position="430"/>
        <end position="456"/>
    </location>
</feature>
<evidence type="ECO:0000256" key="1">
    <source>
        <dbReference type="SAM" id="MobiDB-lite"/>
    </source>
</evidence>
<accession>T1J289</accession>
<dbReference type="PANTHER" id="PTHR20849:SF2">
    <property type="entry name" value="EUKARYOTIC TRANSLATION INITIATION FACTOR 4E-BINDING PROTEIN MEXTLI"/>
    <property type="match status" value="1"/>
</dbReference>
<dbReference type="OMA" id="YEDEPSF"/>
<dbReference type="eggNOG" id="ENOG502QRYP">
    <property type="taxonomic scope" value="Eukaryota"/>
</dbReference>
<name>T1J289_STRMM</name>
<dbReference type="GO" id="GO:0045727">
    <property type="term" value="P:positive regulation of translation"/>
    <property type="evidence" value="ECO:0007669"/>
    <property type="project" value="InterPro"/>
</dbReference>
<proteinExistence type="predicted"/>
<dbReference type="GO" id="GO:0034518">
    <property type="term" value="C:RNA cap binding complex"/>
    <property type="evidence" value="ECO:0007669"/>
    <property type="project" value="TreeGrafter"/>
</dbReference>
<feature type="compositionally biased region" description="Basic and acidic residues" evidence="1">
    <location>
        <begin position="270"/>
        <end position="280"/>
    </location>
</feature>
<keyword evidence="3" id="KW-1185">Reference proteome</keyword>
<dbReference type="InterPro" id="IPR040160">
    <property type="entry name" value="Mxt"/>
</dbReference>